<evidence type="ECO:0000256" key="1">
    <source>
        <dbReference type="SAM" id="Phobius"/>
    </source>
</evidence>
<dbReference type="Gene3D" id="1.20.58.520">
    <property type="entry name" value="Amidohydrolase"/>
    <property type="match status" value="1"/>
</dbReference>
<dbReference type="Gene3D" id="2.30.40.10">
    <property type="entry name" value="Urease, subunit C, domain 1"/>
    <property type="match status" value="1"/>
</dbReference>
<gene>
    <name evidence="3" type="ORF">E1J38_014910</name>
</gene>
<feature type="domain" description="Amidohydrolase-related" evidence="2">
    <location>
        <begin position="340"/>
        <end position="442"/>
    </location>
</feature>
<dbReference type="OrthoDB" id="9797498at2"/>
<dbReference type="InterPro" id="IPR011059">
    <property type="entry name" value="Metal-dep_hydrolase_composite"/>
</dbReference>
<organism evidence="3 4">
    <name type="scientific">Seonamhaeicola sediminis</name>
    <dbReference type="NCBI Taxonomy" id="2528206"/>
    <lineage>
        <taxon>Bacteria</taxon>
        <taxon>Pseudomonadati</taxon>
        <taxon>Bacteroidota</taxon>
        <taxon>Flavobacteriia</taxon>
        <taxon>Flavobacteriales</taxon>
        <taxon>Flavobacteriaceae</taxon>
    </lineage>
</organism>
<dbReference type="InterPro" id="IPR051781">
    <property type="entry name" value="Metallo-dep_Hydrolase"/>
</dbReference>
<dbReference type="Gene3D" id="3.40.50.10910">
    <property type="entry name" value="Amidohydrolase"/>
    <property type="match status" value="1"/>
</dbReference>
<dbReference type="PANTHER" id="PTHR43135:SF3">
    <property type="entry name" value="ALPHA-D-RIBOSE 1-METHYLPHOSPHONATE 5-TRIPHOSPHATE DIPHOSPHATASE"/>
    <property type="match status" value="1"/>
</dbReference>
<keyword evidence="1" id="KW-0472">Membrane</keyword>
<keyword evidence="1" id="KW-1133">Transmembrane helix</keyword>
<dbReference type="InterPro" id="IPR006680">
    <property type="entry name" value="Amidohydro-rel"/>
</dbReference>
<comment type="caution">
    <text evidence="3">The sequence shown here is derived from an EMBL/GenBank/DDBJ whole genome shotgun (WGS) entry which is preliminary data.</text>
</comment>
<evidence type="ECO:0000313" key="3">
    <source>
        <dbReference type="EMBL" id="TWO29778.1"/>
    </source>
</evidence>
<evidence type="ECO:0000259" key="2">
    <source>
        <dbReference type="Pfam" id="PF01979"/>
    </source>
</evidence>
<reference evidence="3 4" key="1">
    <citation type="submission" date="2019-03" db="EMBL/GenBank/DDBJ databases">
        <authorList>
            <person name="Zhong Y.L."/>
        </authorList>
    </citation>
    <scope>NUCLEOTIDE SEQUENCE [LARGE SCALE GENOMIC DNA]</scope>
    <source>
        <strain evidence="3 4">W255</strain>
    </source>
</reference>
<dbReference type="EMBL" id="SMZJ02000027">
    <property type="protein sequence ID" value="TWO29778.1"/>
    <property type="molecule type" value="Genomic_DNA"/>
</dbReference>
<dbReference type="Pfam" id="PF01979">
    <property type="entry name" value="Amidohydro_1"/>
    <property type="match status" value="1"/>
</dbReference>
<dbReference type="InterPro" id="IPR032466">
    <property type="entry name" value="Metal_Hydrolase"/>
</dbReference>
<feature type="transmembrane region" description="Helical" evidence="1">
    <location>
        <begin position="7"/>
        <end position="28"/>
    </location>
</feature>
<dbReference type="GO" id="GO:0016810">
    <property type="term" value="F:hydrolase activity, acting on carbon-nitrogen (but not peptide) bonds"/>
    <property type="evidence" value="ECO:0007669"/>
    <property type="project" value="InterPro"/>
</dbReference>
<evidence type="ECO:0000313" key="4">
    <source>
        <dbReference type="Proteomes" id="UP000295814"/>
    </source>
</evidence>
<dbReference type="Gene3D" id="3.30.110.90">
    <property type="entry name" value="Amidohydrolase"/>
    <property type="match status" value="1"/>
</dbReference>
<reference evidence="3 4" key="2">
    <citation type="submission" date="2019-07" db="EMBL/GenBank/DDBJ databases">
        <title>Seonamhaeicola sp. W255 draft genome.</title>
        <authorList>
            <person name="Zhang X.-Y."/>
            <person name="Zhang R."/>
            <person name="Zhong Y.-L."/>
            <person name="Du Z.-J."/>
        </authorList>
    </citation>
    <scope>NUCLEOTIDE SEQUENCE [LARGE SCALE GENOMIC DNA]</scope>
    <source>
        <strain evidence="3 4">W255</strain>
    </source>
</reference>
<dbReference type="Proteomes" id="UP000295814">
    <property type="component" value="Unassembled WGS sequence"/>
</dbReference>
<dbReference type="SUPFAM" id="SSF51556">
    <property type="entry name" value="Metallo-dependent hydrolases"/>
    <property type="match status" value="1"/>
</dbReference>
<dbReference type="SUPFAM" id="SSF51338">
    <property type="entry name" value="Composite domain of metallo-dependent hydrolases"/>
    <property type="match status" value="1"/>
</dbReference>
<keyword evidence="1" id="KW-0812">Transmembrane</keyword>
<sequence>MKIIKRLLKIVFTLIGVFVLIGIITLWVDSIGTNYLKVNHNDPTSNNSYLITHVNVIPMNRDTVLVDKMVYIKEGIIEKIADNIEVSGIQIFDAENKYLTPGLIDMHVHVWDRYELGLYLSNGVTAVRNLWGMPMHLRIKEDVIHGNIISPTFFTTGPKLTGSEFIGDDNLNLTNPSEAKEKVLSYKERGYDFIKTYYGLDKEIFDAIIEQAKIYEIDIVAHPSQKVSFSYHLNPQIKSIEHVEEIVQQPLKFDLDKSKLQSILDSISQSKHTSYCPTITVFNNIYQMMINDSILDSESLGYMNPLIKKVDSKNQFERWFNAKQEDPATIERIKEQHDFHITIVKKLHEAGVTIICGTDAGIGVTLPGFSIHKELAFYKEAGLSNYEALKTATVNASQAHSIMSQLGTVEEGKIANLLLVDKNPLVELSSLENPIYVFVKGRKLNRETLNSYNEKAKNRKNLIASALRYLENLIIEK</sequence>
<accession>A0A562Y619</accession>
<proteinExistence type="predicted"/>
<name>A0A562Y619_9FLAO</name>
<keyword evidence="3" id="KW-0378">Hydrolase</keyword>
<dbReference type="AlphaFoldDB" id="A0A562Y619"/>
<protein>
    <submittedName>
        <fullName evidence="3">Amidohydrolase family protein</fullName>
    </submittedName>
</protein>
<dbReference type="PANTHER" id="PTHR43135">
    <property type="entry name" value="ALPHA-D-RIBOSE 1-METHYLPHOSPHONATE 5-TRIPHOSPHATE DIPHOSPHATASE"/>
    <property type="match status" value="1"/>
</dbReference>
<keyword evidence="4" id="KW-1185">Reference proteome</keyword>